<reference evidence="15 16" key="1">
    <citation type="journal article" date="2018" name="Nat. Biotechnol.">
        <title>A standardized bacterial taxonomy based on genome phylogeny substantially revises the tree of life.</title>
        <authorList>
            <person name="Parks D.H."/>
            <person name="Chuvochina M."/>
            <person name="Waite D.W."/>
            <person name="Rinke C."/>
            <person name="Skarshewski A."/>
            <person name="Chaumeil P.A."/>
            <person name="Hugenholtz P."/>
        </authorList>
    </citation>
    <scope>NUCLEOTIDE SEQUENCE [LARGE SCALE GENOMIC DNA]</scope>
    <source>
        <strain evidence="15">UBA8781</strain>
    </source>
</reference>
<comment type="caution">
    <text evidence="15">The sequence shown here is derived from an EMBL/GenBank/DDBJ whole genome shotgun (WGS) entry which is preliminary data.</text>
</comment>
<keyword evidence="6" id="KW-0631">Potassium channel</keyword>
<keyword evidence="4" id="KW-0633">Potassium transport</keyword>
<dbReference type="GO" id="GO:0016020">
    <property type="term" value="C:membrane"/>
    <property type="evidence" value="ECO:0007669"/>
    <property type="project" value="UniProtKB-SubCell"/>
</dbReference>
<dbReference type="InterPro" id="IPR010617">
    <property type="entry name" value="TMEM175-like"/>
</dbReference>
<evidence type="ECO:0000256" key="3">
    <source>
        <dbReference type="ARBA" id="ARBA00022448"/>
    </source>
</evidence>
<evidence type="ECO:0000313" key="15">
    <source>
        <dbReference type="EMBL" id="HCE18289.1"/>
    </source>
</evidence>
<evidence type="ECO:0000313" key="16">
    <source>
        <dbReference type="Proteomes" id="UP000264141"/>
    </source>
</evidence>
<keyword evidence="8 14" id="KW-1133">Transmembrane helix</keyword>
<dbReference type="GO" id="GO:0015252">
    <property type="term" value="F:proton channel activity"/>
    <property type="evidence" value="ECO:0007669"/>
    <property type="project" value="InterPro"/>
</dbReference>
<keyword evidence="9" id="KW-0406">Ion transport</keyword>
<dbReference type="Proteomes" id="UP000264141">
    <property type="component" value="Unassembled WGS sequence"/>
</dbReference>
<keyword evidence="11" id="KW-0407">Ion channel</keyword>
<evidence type="ECO:0000256" key="2">
    <source>
        <dbReference type="ARBA" id="ARBA00006920"/>
    </source>
</evidence>
<comment type="subcellular location">
    <subcellularLocation>
        <location evidence="1">Membrane</location>
        <topology evidence="1">Multi-pass membrane protein</topology>
    </subcellularLocation>
</comment>
<sequence length="227" mass="25577">METHTRNPRPVRPEKQRATGNPSSHPEVPPGRREDTLGFERLVFFSDAVFAIAITLLALEIHLPAGETAPDDARLFTALLEIWPRYLAYALSFLVIGTFWIGHHRKFRHIRQYDRRLILLNLLLLMSVAFIPFPTTLISDSTNRTATIFYALSMTCTGLLSAGLWWYASSRASLIDPSLPPAEVRREGLRSLIIPGVFLLSIALALIHSDTARFFWLLLVPAAFVGR</sequence>
<keyword evidence="3" id="KW-0813">Transport</keyword>
<evidence type="ECO:0000256" key="4">
    <source>
        <dbReference type="ARBA" id="ARBA00022538"/>
    </source>
</evidence>
<dbReference type="Pfam" id="PF06736">
    <property type="entry name" value="TMEM175"/>
    <property type="match status" value="1"/>
</dbReference>
<evidence type="ECO:0000256" key="9">
    <source>
        <dbReference type="ARBA" id="ARBA00023065"/>
    </source>
</evidence>
<feature type="transmembrane region" description="Helical" evidence="14">
    <location>
        <begin position="117"/>
        <end position="135"/>
    </location>
</feature>
<dbReference type="AlphaFoldDB" id="A0A3D1JI82"/>
<accession>A0A3D1JI82</accession>
<evidence type="ECO:0000256" key="5">
    <source>
        <dbReference type="ARBA" id="ARBA00022692"/>
    </source>
</evidence>
<feature type="transmembrane region" description="Helical" evidence="14">
    <location>
        <begin position="83"/>
        <end position="101"/>
    </location>
</feature>
<evidence type="ECO:0000256" key="12">
    <source>
        <dbReference type="ARBA" id="ARBA00034430"/>
    </source>
</evidence>
<feature type="transmembrane region" description="Helical" evidence="14">
    <location>
        <begin position="42"/>
        <end position="63"/>
    </location>
</feature>
<name>A0A3D1JI82_9CHLR</name>
<keyword evidence="5 14" id="KW-0812">Transmembrane</keyword>
<gene>
    <name evidence="15" type="ORF">DEQ80_10555</name>
</gene>
<feature type="transmembrane region" description="Helical" evidence="14">
    <location>
        <begin position="189"/>
        <end position="208"/>
    </location>
</feature>
<evidence type="ECO:0000256" key="13">
    <source>
        <dbReference type="SAM" id="MobiDB-lite"/>
    </source>
</evidence>
<feature type="transmembrane region" description="Helical" evidence="14">
    <location>
        <begin position="147"/>
        <end position="168"/>
    </location>
</feature>
<evidence type="ECO:0000256" key="8">
    <source>
        <dbReference type="ARBA" id="ARBA00022989"/>
    </source>
</evidence>
<dbReference type="EMBL" id="DPBP01000041">
    <property type="protein sequence ID" value="HCE18289.1"/>
    <property type="molecule type" value="Genomic_DNA"/>
</dbReference>
<dbReference type="PANTHER" id="PTHR31462">
    <property type="entry name" value="ENDOSOMAL/LYSOSOMAL POTASSIUM CHANNEL TMEM175"/>
    <property type="match status" value="1"/>
</dbReference>
<evidence type="ECO:0000256" key="10">
    <source>
        <dbReference type="ARBA" id="ARBA00023136"/>
    </source>
</evidence>
<dbReference type="STRING" id="229919.GCA_001050195_00177"/>
<comment type="catalytic activity">
    <reaction evidence="12">
        <text>K(+)(in) = K(+)(out)</text>
        <dbReference type="Rhea" id="RHEA:29463"/>
        <dbReference type="ChEBI" id="CHEBI:29103"/>
    </reaction>
</comment>
<evidence type="ECO:0000256" key="6">
    <source>
        <dbReference type="ARBA" id="ARBA00022826"/>
    </source>
</evidence>
<feature type="region of interest" description="Disordered" evidence="13">
    <location>
        <begin position="1"/>
        <end position="32"/>
    </location>
</feature>
<evidence type="ECO:0000256" key="1">
    <source>
        <dbReference type="ARBA" id="ARBA00004141"/>
    </source>
</evidence>
<dbReference type="PANTHER" id="PTHR31462:SF5">
    <property type="entry name" value="ENDOSOMAL_LYSOSOMAL PROTON CHANNEL TMEM175"/>
    <property type="match status" value="1"/>
</dbReference>
<feature type="compositionally biased region" description="Basic and acidic residues" evidence="13">
    <location>
        <begin position="1"/>
        <end position="17"/>
    </location>
</feature>
<protein>
    <submittedName>
        <fullName evidence="15">DUF1211 domain-containing protein</fullName>
    </submittedName>
</protein>
<organism evidence="15 16">
    <name type="scientific">Anaerolinea thermolimosa</name>
    <dbReference type="NCBI Taxonomy" id="229919"/>
    <lineage>
        <taxon>Bacteria</taxon>
        <taxon>Bacillati</taxon>
        <taxon>Chloroflexota</taxon>
        <taxon>Anaerolineae</taxon>
        <taxon>Anaerolineales</taxon>
        <taxon>Anaerolineaceae</taxon>
        <taxon>Anaerolinea</taxon>
    </lineage>
</organism>
<keyword evidence="10 14" id="KW-0472">Membrane</keyword>
<comment type="similarity">
    <text evidence="2">Belongs to the TMEM175 family.</text>
</comment>
<evidence type="ECO:0000256" key="14">
    <source>
        <dbReference type="SAM" id="Phobius"/>
    </source>
</evidence>
<evidence type="ECO:0000256" key="7">
    <source>
        <dbReference type="ARBA" id="ARBA00022958"/>
    </source>
</evidence>
<keyword evidence="7" id="KW-0630">Potassium</keyword>
<proteinExistence type="inferred from homology"/>
<evidence type="ECO:0000256" key="11">
    <source>
        <dbReference type="ARBA" id="ARBA00023303"/>
    </source>
</evidence>
<dbReference type="GO" id="GO:0005267">
    <property type="term" value="F:potassium channel activity"/>
    <property type="evidence" value="ECO:0007669"/>
    <property type="project" value="UniProtKB-KW"/>
</dbReference>